<evidence type="ECO:0000313" key="2">
    <source>
        <dbReference type="Proteomes" id="UP000626109"/>
    </source>
</evidence>
<dbReference type="EMBL" id="CAJNNW010031907">
    <property type="protein sequence ID" value="CAE8709849.1"/>
    <property type="molecule type" value="Genomic_DNA"/>
</dbReference>
<gene>
    <name evidence="1" type="ORF">PGLA2088_LOCUS35661</name>
</gene>
<feature type="non-terminal residue" evidence="1">
    <location>
        <position position="1"/>
    </location>
</feature>
<dbReference type="Proteomes" id="UP000626109">
    <property type="component" value="Unassembled WGS sequence"/>
</dbReference>
<name>A0A813KKI3_POLGL</name>
<proteinExistence type="predicted"/>
<reference evidence="1" key="1">
    <citation type="submission" date="2021-02" db="EMBL/GenBank/DDBJ databases">
        <authorList>
            <person name="Dougan E. K."/>
            <person name="Rhodes N."/>
            <person name="Thang M."/>
            <person name="Chan C."/>
        </authorList>
    </citation>
    <scope>NUCLEOTIDE SEQUENCE</scope>
</reference>
<organism evidence="1 2">
    <name type="scientific">Polarella glacialis</name>
    <name type="common">Dinoflagellate</name>
    <dbReference type="NCBI Taxonomy" id="89957"/>
    <lineage>
        <taxon>Eukaryota</taxon>
        <taxon>Sar</taxon>
        <taxon>Alveolata</taxon>
        <taxon>Dinophyceae</taxon>
        <taxon>Suessiales</taxon>
        <taxon>Suessiaceae</taxon>
        <taxon>Polarella</taxon>
    </lineage>
</organism>
<evidence type="ECO:0000313" key="1">
    <source>
        <dbReference type="EMBL" id="CAE8709849.1"/>
    </source>
</evidence>
<accession>A0A813KKI3</accession>
<dbReference type="AlphaFoldDB" id="A0A813KKI3"/>
<protein>
    <submittedName>
        <fullName evidence="1">Uncharacterized protein</fullName>
    </submittedName>
</protein>
<comment type="caution">
    <text evidence="1">The sequence shown here is derived from an EMBL/GenBank/DDBJ whole genome shotgun (WGS) entry which is preliminary data.</text>
</comment>
<feature type="non-terminal residue" evidence="1">
    <location>
        <position position="108"/>
    </location>
</feature>
<sequence>AFVVLTTGRCSDKGFLPIDDSSACKSAAAFLGYELRSAEPGGCRCVADDLCICEDPQAADGVSTTSTTFSPVEFVTLTRSTCAEEGFLPILDASACSSAATSMGFLVA</sequence>